<evidence type="ECO:0000313" key="2">
    <source>
        <dbReference type="EMBL" id="UXE60247.1"/>
    </source>
</evidence>
<dbReference type="Gene3D" id="3.60.21.10">
    <property type="match status" value="1"/>
</dbReference>
<gene>
    <name evidence="2" type="ORF">KA717_32245</name>
</gene>
<dbReference type="PANTHER" id="PTHR35769">
    <property type="entry name" value="CALCINEURIN-LIKE METALLO-PHOSPHOESTERASE SUPERFAMILY PROTEIN"/>
    <property type="match status" value="1"/>
</dbReference>
<dbReference type="EMBL" id="CP073041">
    <property type="protein sequence ID" value="UXE60247.1"/>
    <property type="molecule type" value="Genomic_DNA"/>
</dbReference>
<dbReference type="InterPro" id="IPR004843">
    <property type="entry name" value="Calcineurin-like_PHP"/>
</dbReference>
<dbReference type="GO" id="GO:0016787">
    <property type="term" value="F:hydrolase activity"/>
    <property type="evidence" value="ECO:0007669"/>
    <property type="project" value="InterPro"/>
</dbReference>
<organism evidence="2">
    <name type="scientific">Woronichinia naegeliana WA131</name>
    <dbReference type="NCBI Taxonomy" id="2824559"/>
    <lineage>
        <taxon>Bacteria</taxon>
        <taxon>Bacillati</taxon>
        <taxon>Cyanobacteriota</taxon>
        <taxon>Cyanophyceae</taxon>
        <taxon>Synechococcales</taxon>
        <taxon>Coelosphaeriaceae</taxon>
        <taxon>Woronichinia</taxon>
    </lineage>
</organism>
<dbReference type="PANTHER" id="PTHR35769:SF2">
    <property type="entry name" value="CALCINEURIN-LIKE METALLO-PHOSPHOESTERASE SUPERFAMILY PROTEIN"/>
    <property type="match status" value="1"/>
</dbReference>
<name>A0A977KUQ2_9CYAN</name>
<protein>
    <submittedName>
        <fullName evidence="2">TIGR04168 family protein</fullName>
    </submittedName>
</protein>
<dbReference type="Proteomes" id="UP001065613">
    <property type="component" value="Chromosome"/>
</dbReference>
<dbReference type="InterPro" id="IPR027629">
    <property type="entry name" value="DevT-like"/>
</dbReference>
<dbReference type="AlphaFoldDB" id="A0A977KUQ2"/>
<accession>A0A977KUQ2</accession>
<proteinExistence type="predicted"/>
<dbReference type="SUPFAM" id="SSF56300">
    <property type="entry name" value="Metallo-dependent phosphatases"/>
    <property type="match status" value="1"/>
</dbReference>
<dbReference type="Pfam" id="PF00149">
    <property type="entry name" value="Metallophos"/>
    <property type="match status" value="1"/>
</dbReference>
<reference evidence="2" key="1">
    <citation type="submission" date="2021-04" db="EMBL/GenBank/DDBJ databases">
        <title>Genome sequence of Woronichinia naegeliana from Washington state freshwater lake bloom.</title>
        <authorList>
            <person name="Dreher T.W."/>
        </authorList>
    </citation>
    <scope>NUCLEOTIDE SEQUENCE</scope>
    <source>
        <strain evidence="2">WA131</strain>
    </source>
</reference>
<dbReference type="NCBIfam" id="TIGR04168">
    <property type="entry name" value="TIGR04168 family protein"/>
    <property type="match status" value="1"/>
</dbReference>
<dbReference type="CDD" id="cd07397">
    <property type="entry name" value="MPP_NostocDevT-like"/>
    <property type="match status" value="1"/>
</dbReference>
<evidence type="ECO:0000259" key="1">
    <source>
        <dbReference type="Pfam" id="PF00149"/>
    </source>
</evidence>
<dbReference type="InterPro" id="IPR029052">
    <property type="entry name" value="Metallo-depent_PP-like"/>
</dbReference>
<feature type="domain" description="Calcineurin-like phosphoesterase" evidence="1">
    <location>
        <begin position="10"/>
        <end position="225"/>
    </location>
</feature>
<dbReference type="KEGG" id="wna:KA717_32245"/>
<sequence length="307" mass="34698">MTINLPVPTLKIAVVGDIHDQWEELDNLALQALAVDLVLFVGDLGNESLSVVRLIADLPLPKAVILGNHDAWYTASDWGRKQAPYDHAKEDRVQTQLDWLGETEVGYGKLDFPQFQLSVVGSRPFSWGGPEWKSKRFLRDRYGVRNFQESADKIISQVQASYHQNLIFLGHNGPYGLGHQAEAICGRDWPPFGIDHGDPDLAEAIAASHNLGKKIPFVTFGHMHHRLRHTQTHLRTRVVRDDHGTVYLNAASVPRILNHNGDRLCNFSIVTFSHNQVQQIDLIWVNQHFDIKSEELLYTPYATMMTG</sequence>